<name>A0A846QKY6_9BACT</name>
<dbReference type="PANTHER" id="PTHR35866:SF1">
    <property type="entry name" value="YKGJ FAMILY CYSTEINE CLUSTER PROTEIN"/>
    <property type="match status" value="1"/>
</dbReference>
<gene>
    <name evidence="1" type="ORF">GGQ74_002454</name>
</gene>
<organism evidence="1 2">
    <name type="scientific">Desulfobaculum xiamenense</name>
    <dbReference type="NCBI Taxonomy" id="995050"/>
    <lineage>
        <taxon>Bacteria</taxon>
        <taxon>Pseudomonadati</taxon>
        <taxon>Thermodesulfobacteriota</taxon>
        <taxon>Desulfovibrionia</taxon>
        <taxon>Desulfovibrionales</taxon>
        <taxon>Desulfovibrionaceae</taxon>
        <taxon>Desulfobaculum</taxon>
    </lineage>
</organism>
<comment type="caution">
    <text evidence="1">The sequence shown here is derived from an EMBL/GenBank/DDBJ whole genome shotgun (WGS) entry which is preliminary data.</text>
</comment>
<accession>A0A846QKY6</accession>
<reference evidence="1 2" key="1">
    <citation type="submission" date="2020-03" db="EMBL/GenBank/DDBJ databases">
        <title>Genomic Encyclopedia of Type Strains, Phase IV (KMG-IV): sequencing the most valuable type-strain genomes for metagenomic binning, comparative biology and taxonomic classification.</title>
        <authorList>
            <person name="Goeker M."/>
        </authorList>
    </citation>
    <scope>NUCLEOTIDE SEQUENCE [LARGE SCALE GENOMIC DNA]</scope>
    <source>
        <strain evidence="1 2">DSM 24233</strain>
    </source>
</reference>
<proteinExistence type="predicted"/>
<dbReference type="InterPro" id="IPR005358">
    <property type="entry name" value="Puta_zinc/iron-chelating_dom"/>
</dbReference>
<dbReference type="Proteomes" id="UP000580856">
    <property type="component" value="Unassembled WGS sequence"/>
</dbReference>
<dbReference type="AlphaFoldDB" id="A0A846QKY6"/>
<evidence type="ECO:0000313" key="2">
    <source>
        <dbReference type="Proteomes" id="UP000580856"/>
    </source>
</evidence>
<dbReference type="Pfam" id="PF03692">
    <property type="entry name" value="CxxCxxCC"/>
    <property type="match status" value="1"/>
</dbReference>
<protein>
    <recommendedName>
        <fullName evidence="3">YkgJ family cysteine cluster protein</fullName>
    </recommendedName>
</protein>
<dbReference type="EMBL" id="JAATJA010000002">
    <property type="protein sequence ID" value="NJB68781.1"/>
    <property type="molecule type" value="Genomic_DNA"/>
</dbReference>
<evidence type="ECO:0008006" key="3">
    <source>
        <dbReference type="Google" id="ProtNLM"/>
    </source>
</evidence>
<keyword evidence="2" id="KW-1185">Reference proteome</keyword>
<dbReference type="PANTHER" id="PTHR35866">
    <property type="entry name" value="PUTATIVE-RELATED"/>
    <property type="match status" value="1"/>
</dbReference>
<evidence type="ECO:0000313" key="1">
    <source>
        <dbReference type="EMBL" id="NJB68781.1"/>
    </source>
</evidence>
<sequence length="257" mass="28877">MSDHDATQQFLESLPELAAGQKFRFACHPGVPCFNACCSDLNLMLTPYDVLRLRRALGYSSREFIQNHAVVGMAPDTGFPLFRLRMCDDARKRCPFVSDKGCTVYPNRPAACRTYPLGRATRKDENGNVAERFFIVREPHCKGFEEHSDWASAEWLNDQGLAAYNACNDRYMGLLARQKERGCAIASGQTNMAALALYQLDNFLDFIKGTGVLDRLEMPEERKAAVLADEEARLDFAIDWLELVLFGSTDSITVKGR</sequence>
<dbReference type="RefSeq" id="WP_167941821.1">
    <property type="nucleotide sequence ID" value="NZ_JAATJA010000002.1"/>
</dbReference>